<sequence length="428" mass="46399">MRRNNSLSHMLLGAALTLGASQAMALQELDDSSLSDVQGAGLAFAMDDFSFRFAPTSYIELTGTQAQGAGWERGDARYYGLSITNGEQIAGMDWHGSGCGSGGAFGNDHLACPMGTDNGGGIGAFASIYDPYVLRAYQYEGYDYSGAYLSTPANMPTVMELIGPSDTDRWRWSFWGELEVDRLNNNPADGALNNSYNVGGADFLQSQTIIHGKPVTTDGRPARLRLMRTTGMDSALYPWADSNTFGITYESALSGDFRFSVRQKANSEDRLHWVPDFEDNEGMYFKNVDAYLPLGQLHYQALTLDAVRSGSERGNFIIELTQIPNIAAVYEDFYCVGPCNIVNGEIQNPNNDTRGYVRWGDFTRFDDPGSTDGFAVPGAQSTDNGIYFVSGGTGAGTVIPDAVTNLGISRIEGMRINHMKITTLGAGL</sequence>
<accession>A0ABR4WGX8</accession>
<name>A0ABR4WGX8_9GAMM</name>
<evidence type="ECO:0000313" key="3">
    <source>
        <dbReference type="Proteomes" id="UP000029443"/>
    </source>
</evidence>
<gene>
    <name evidence="2" type="ORF">T9A_00176</name>
</gene>
<proteinExistence type="predicted"/>
<organism evidence="2 3">
    <name type="scientific">Alcanivorax jadensis T9</name>
    <dbReference type="NCBI Taxonomy" id="1177181"/>
    <lineage>
        <taxon>Bacteria</taxon>
        <taxon>Pseudomonadati</taxon>
        <taxon>Pseudomonadota</taxon>
        <taxon>Gammaproteobacteria</taxon>
        <taxon>Oceanospirillales</taxon>
        <taxon>Alcanivoracaceae</taxon>
        <taxon>Alcanivorax</taxon>
    </lineage>
</organism>
<comment type="caution">
    <text evidence="2">The sequence shown here is derived from an EMBL/GenBank/DDBJ whole genome shotgun (WGS) entry which is preliminary data.</text>
</comment>
<evidence type="ECO:0000256" key="1">
    <source>
        <dbReference type="SAM" id="SignalP"/>
    </source>
</evidence>
<feature type="chain" id="PRO_5046263950" evidence="1">
    <location>
        <begin position="26"/>
        <end position="428"/>
    </location>
</feature>
<reference evidence="2 3" key="1">
    <citation type="submission" date="2012-09" db="EMBL/GenBank/DDBJ databases">
        <title>Genome Sequence of alkane-degrading Bacterium Alcanivorax jadensis T9.</title>
        <authorList>
            <person name="Lai Q."/>
            <person name="Shao Z."/>
        </authorList>
    </citation>
    <scope>NUCLEOTIDE SEQUENCE [LARGE SCALE GENOMIC DNA]</scope>
    <source>
        <strain evidence="2 3">T9</strain>
    </source>
</reference>
<evidence type="ECO:0000313" key="2">
    <source>
        <dbReference type="EMBL" id="KGD62856.1"/>
    </source>
</evidence>
<protein>
    <submittedName>
        <fullName evidence="2">Uncharacterized protein</fullName>
    </submittedName>
</protein>
<dbReference type="EMBL" id="ARXU01000001">
    <property type="protein sequence ID" value="KGD62856.1"/>
    <property type="molecule type" value="Genomic_DNA"/>
</dbReference>
<feature type="signal peptide" evidence="1">
    <location>
        <begin position="1"/>
        <end position="25"/>
    </location>
</feature>
<dbReference type="Proteomes" id="UP000029443">
    <property type="component" value="Unassembled WGS sequence"/>
</dbReference>
<keyword evidence="1" id="KW-0732">Signal</keyword>
<keyword evidence="3" id="KW-1185">Reference proteome</keyword>
<dbReference type="RefSeq" id="WP_156964798.1">
    <property type="nucleotide sequence ID" value="NZ_ARXU01000001.1"/>
</dbReference>